<accession>A0A517PPV2</accession>
<reference evidence="1 2" key="1">
    <citation type="submission" date="2019-02" db="EMBL/GenBank/DDBJ databases">
        <title>Deep-cultivation of Planctomycetes and their phenomic and genomic characterization uncovers novel biology.</title>
        <authorList>
            <person name="Wiegand S."/>
            <person name="Jogler M."/>
            <person name="Boedeker C."/>
            <person name="Pinto D."/>
            <person name="Vollmers J."/>
            <person name="Rivas-Marin E."/>
            <person name="Kohn T."/>
            <person name="Peeters S.H."/>
            <person name="Heuer A."/>
            <person name="Rast P."/>
            <person name="Oberbeckmann S."/>
            <person name="Bunk B."/>
            <person name="Jeske O."/>
            <person name="Meyerdierks A."/>
            <person name="Storesund J.E."/>
            <person name="Kallscheuer N."/>
            <person name="Luecker S."/>
            <person name="Lage O.M."/>
            <person name="Pohl T."/>
            <person name="Merkel B.J."/>
            <person name="Hornburger P."/>
            <person name="Mueller R.-W."/>
            <person name="Bruemmer F."/>
            <person name="Labrenz M."/>
            <person name="Spormann A.M."/>
            <person name="Op den Camp H."/>
            <person name="Overmann J."/>
            <person name="Amann R."/>
            <person name="Jetten M.S.M."/>
            <person name="Mascher T."/>
            <person name="Medema M.H."/>
            <person name="Devos D.P."/>
            <person name="Kaster A.-K."/>
            <person name="Ovreas L."/>
            <person name="Rohde M."/>
            <person name="Galperin M.Y."/>
            <person name="Jogler C."/>
        </authorList>
    </citation>
    <scope>NUCLEOTIDE SEQUENCE [LARGE SCALE GENOMIC DNA]</scope>
    <source>
        <strain evidence="1 2">HG66A1</strain>
    </source>
</reference>
<dbReference type="OrthoDB" id="289483at2"/>
<name>A0A517PPV2_9PLAN</name>
<gene>
    <name evidence="1" type="ORF">HG66A1_32050</name>
</gene>
<evidence type="ECO:0000313" key="1">
    <source>
        <dbReference type="EMBL" id="QDT21404.1"/>
    </source>
</evidence>
<protein>
    <submittedName>
        <fullName evidence="1">Uncharacterized protein</fullName>
    </submittedName>
</protein>
<dbReference type="Proteomes" id="UP000320421">
    <property type="component" value="Chromosome"/>
</dbReference>
<dbReference type="AlphaFoldDB" id="A0A517PPV2"/>
<sequence length="106" mass="11979">MLTRQDILLIIAALQFWAEEMDPEDTHLLKIYSGDANVDRIWTSDDIQRLRTQLNSANLKYAVTNVGGTEFLTPELFSTPESAEQAHFSETGQIGTLILPEIKTRD</sequence>
<evidence type="ECO:0000313" key="2">
    <source>
        <dbReference type="Proteomes" id="UP000320421"/>
    </source>
</evidence>
<dbReference type="RefSeq" id="WP_145185680.1">
    <property type="nucleotide sequence ID" value="NZ_CP036266.1"/>
</dbReference>
<dbReference type="EMBL" id="CP036266">
    <property type="protein sequence ID" value="QDT21404.1"/>
    <property type="molecule type" value="Genomic_DNA"/>
</dbReference>
<proteinExistence type="predicted"/>
<organism evidence="1 2">
    <name type="scientific">Gimesia chilikensis</name>
    <dbReference type="NCBI Taxonomy" id="2605989"/>
    <lineage>
        <taxon>Bacteria</taxon>
        <taxon>Pseudomonadati</taxon>
        <taxon>Planctomycetota</taxon>
        <taxon>Planctomycetia</taxon>
        <taxon>Planctomycetales</taxon>
        <taxon>Planctomycetaceae</taxon>
        <taxon>Gimesia</taxon>
    </lineage>
</organism>
<keyword evidence="2" id="KW-1185">Reference proteome</keyword>